<dbReference type="RefSeq" id="WP_166930293.1">
    <property type="nucleotide sequence ID" value="NZ_BAAADD010000001.1"/>
</dbReference>
<reference evidence="2 3" key="1">
    <citation type="journal article" date="2019" name="Int. J. Syst. Evol. Microbiol.">
        <title>The Global Catalogue of Microorganisms (GCM) 10K type strain sequencing project: providing services to taxonomists for standard genome sequencing and annotation.</title>
        <authorList>
            <consortium name="The Broad Institute Genomics Platform"/>
            <consortium name="The Broad Institute Genome Sequencing Center for Infectious Disease"/>
            <person name="Wu L."/>
            <person name="Ma J."/>
        </authorList>
    </citation>
    <scope>NUCLEOTIDE SEQUENCE [LARGE SCALE GENOMIC DNA]</scope>
    <source>
        <strain evidence="2 3">JCM 15089</strain>
    </source>
</reference>
<protein>
    <recommendedName>
        <fullName evidence="4">DUF2268 domain-containing protein</fullName>
    </recommendedName>
</protein>
<sequence length="320" mass="35144">MMMRSAAALAGLLACTTPVFAGVCQTTNLMPEVLAFRAATAGLPPDQRAARFVTEVVAKHPEFFKSDIFGNDDELRGYAVRLFDPDHPEHFGDYPPLTDAKLAAFSADFPKVFASAETRFAKAFPDFACTTPILFGPSFGRFGGSGGVGPDGVYRMRFGIDMLAMIESPSDLPVLFSHEMFHVHHSQVLGNALKQNLGVVWWGAWVEGLASYVSYRITPGATPKQALAWPADLYERMQAPGAMKQASAQMLLDMDAKGKTYGLWFHMNESYPGLPSNAGYYMGYRMAEALAARYSLPELARMSPDELKPLIRAYLTEQSK</sequence>
<feature type="chain" id="PRO_5046177713" description="DUF2268 domain-containing protein" evidence="1">
    <location>
        <begin position="22"/>
        <end position="320"/>
    </location>
</feature>
<dbReference type="Pfam" id="PF18958">
    <property type="entry name" value="DUF5700"/>
    <property type="match status" value="1"/>
</dbReference>
<dbReference type="Proteomes" id="UP001499951">
    <property type="component" value="Unassembled WGS sequence"/>
</dbReference>
<comment type="caution">
    <text evidence="2">The sequence shown here is derived from an EMBL/GenBank/DDBJ whole genome shotgun (WGS) entry which is preliminary data.</text>
</comment>
<organism evidence="2 3">
    <name type="scientific">Rhizomicrobium electricum</name>
    <dbReference type="NCBI Taxonomy" id="480070"/>
    <lineage>
        <taxon>Bacteria</taxon>
        <taxon>Pseudomonadati</taxon>
        <taxon>Pseudomonadota</taxon>
        <taxon>Alphaproteobacteria</taxon>
        <taxon>Micropepsales</taxon>
        <taxon>Micropepsaceae</taxon>
        <taxon>Rhizomicrobium</taxon>
    </lineage>
</organism>
<feature type="signal peptide" evidence="1">
    <location>
        <begin position="1"/>
        <end position="21"/>
    </location>
</feature>
<evidence type="ECO:0008006" key="4">
    <source>
        <dbReference type="Google" id="ProtNLM"/>
    </source>
</evidence>
<keyword evidence="3" id="KW-1185">Reference proteome</keyword>
<accession>A0ABN1E046</accession>
<dbReference type="PROSITE" id="PS51257">
    <property type="entry name" value="PROKAR_LIPOPROTEIN"/>
    <property type="match status" value="1"/>
</dbReference>
<evidence type="ECO:0000256" key="1">
    <source>
        <dbReference type="SAM" id="SignalP"/>
    </source>
</evidence>
<name>A0ABN1E046_9PROT</name>
<gene>
    <name evidence="2" type="ORF">GCM10008942_00630</name>
</gene>
<dbReference type="EMBL" id="BAAADD010000001">
    <property type="protein sequence ID" value="GAA0556029.1"/>
    <property type="molecule type" value="Genomic_DNA"/>
</dbReference>
<keyword evidence="1" id="KW-0732">Signal</keyword>
<proteinExistence type="predicted"/>
<dbReference type="InterPro" id="IPR043754">
    <property type="entry name" value="DUF5700"/>
</dbReference>
<evidence type="ECO:0000313" key="3">
    <source>
        <dbReference type="Proteomes" id="UP001499951"/>
    </source>
</evidence>
<evidence type="ECO:0000313" key="2">
    <source>
        <dbReference type="EMBL" id="GAA0556029.1"/>
    </source>
</evidence>